<dbReference type="RefSeq" id="WP_352066263.1">
    <property type="nucleotide sequence ID" value="NZ_JBEPAZ010000114.1"/>
</dbReference>
<name>A0ABV1UL16_9ACTN</name>
<dbReference type="PROSITE" id="PS51257">
    <property type="entry name" value="PROKAR_LIPOPROTEIN"/>
    <property type="match status" value="1"/>
</dbReference>
<sequence>MSNARYIHTTHFTASRRLGTDAVGALGTVLTSACQGEAGAGYEAVEGVGLVLESFEAVAD</sequence>
<feature type="non-terminal residue" evidence="1">
    <location>
        <position position="60"/>
    </location>
</feature>
<dbReference type="EMBL" id="JBEPAZ010000114">
    <property type="protein sequence ID" value="MER6434438.1"/>
    <property type="molecule type" value="Genomic_DNA"/>
</dbReference>
<comment type="caution">
    <text evidence="1">The sequence shown here is derived from an EMBL/GenBank/DDBJ whole genome shotgun (WGS) entry which is preliminary data.</text>
</comment>
<organism evidence="1 2">
    <name type="scientific">Streptomyces sp. 900105245</name>
    <dbReference type="NCBI Taxonomy" id="3154379"/>
    <lineage>
        <taxon>Bacteria</taxon>
        <taxon>Bacillati</taxon>
        <taxon>Actinomycetota</taxon>
        <taxon>Actinomycetes</taxon>
        <taxon>Kitasatosporales</taxon>
        <taxon>Streptomycetaceae</taxon>
        <taxon>Streptomyces</taxon>
    </lineage>
</organism>
<gene>
    <name evidence="1" type="ORF">ABT272_43490</name>
</gene>
<keyword evidence="2" id="KW-1185">Reference proteome</keyword>
<protein>
    <submittedName>
        <fullName evidence="1">Uncharacterized protein</fullName>
    </submittedName>
</protein>
<reference evidence="1 2" key="1">
    <citation type="submission" date="2024-06" db="EMBL/GenBank/DDBJ databases">
        <title>The Natural Products Discovery Center: Release of the First 8490 Sequenced Strains for Exploring Actinobacteria Biosynthetic Diversity.</title>
        <authorList>
            <person name="Kalkreuter E."/>
            <person name="Kautsar S.A."/>
            <person name="Yang D."/>
            <person name="Bader C.D."/>
            <person name="Teijaro C.N."/>
            <person name="Fluegel L."/>
            <person name="Davis C.M."/>
            <person name="Simpson J.R."/>
            <person name="Lauterbach L."/>
            <person name="Steele A.D."/>
            <person name="Gui C."/>
            <person name="Meng S."/>
            <person name="Li G."/>
            <person name="Viehrig K."/>
            <person name="Ye F."/>
            <person name="Su P."/>
            <person name="Kiefer A.F."/>
            <person name="Nichols A."/>
            <person name="Cepeda A.J."/>
            <person name="Yan W."/>
            <person name="Fan B."/>
            <person name="Jiang Y."/>
            <person name="Adhikari A."/>
            <person name="Zheng C.-J."/>
            <person name="Schuster L."/>
            <person name="Cowan T.M."/>
            <person name="Smanski M.J."/>
            <person name="Chevrette M.G."/>
            <person name="De Carvalho L.P.S."/>
            <person name="Shen B."/>
        </authorList>
    </citation>
    <scope>NUCLEOTIDE SEQUENCE [LARGE SCALE GENOMIC DNA]</scope>
    <source>
        <strain evidence="1 2">NPDC001166</strain>
    </source>
</reference>
<accession>A0ABV1UL16</accession>
<dbReference type="Proteomes" id="UP001470023">
    <property type="component" value="Unassembled WGS sequence"/>
</dbReference>
<evidence type="ECO:0000313" key="2">
    <source>
        <dbReference type="Proteomes" id="UP001470023"/>
    </source>
</evidence>
<proteinExistence type="predicted"/>
<evidence type="ECO:0000313" key="1">
    <source>
        <dbReference type="EMBL" id="MER6434438.1"/>
    </source>
</evidence>